<dbReference type="SUPFAM" id="SSF52343">
    <property type="entry name" value="Ferredoxin reductase-like, C-terminal NADP-linked domain"/>
    <property type="match status" value="1"/>
</dbReference>
<evidence type="ECO:0000313" key="4">
    <source>
        <dbReference type="Proteomes" id="UP000000752"/>
    </source>
</evidence>
<dbReference type="GO" id="GO:0046872">
    <property type="term" value="F:metal ion binding"/>
    <property type="evidence" value="ECO:0007669"/>
    <property type="project" value="UniProtKB-KW"/>
</dbReference>
<dbReference type="GO" id="GO:0051537">
    <property type="term" value="F:2 iron, 2 sulfur cluster binding"/>
    <property type="evidence" value="ECO:0007669"/>
    <property type="project" value="UniProtKB-KW"/>
</dbReference>
<dbReference type="STRING" id="70601.gene:9378880"/>
<dbReference type="Proteomes" id="UP000000752">
    <property type="component" value="Chromosome"/>
</dbReference>
<keyword evidence="1" id="KW-0411">Iron-sulfur</keyword>
<name>O59546_PYRHO</name>
<comment type="cofactor">
    <cofactor evidence="1">
        <name>[2Fe-2S] cluster</name>
        <dbReference type="ChEBI" id="CHEBI:190135"/>
    </cofactor>
    <text evidence="1">Binds 1 [2Fe-2S] cluster per subunit.</text>
</comment>
<dbReference type="GO" id="GO:0016491">
    <property type="term" value="F:oxidoreductase activity"/>
    <property type="evidence" value="ECO:0007669"/>
    <property type="project" value="InterPro"/>
</dbReference>
<dbReference type="CDD" id="cd06219">
    <property type="entry name" value="DHOD_e_trans_like1"/>
    <property type="match status" value="1"/>
</dbReference>
<dbReference type="PIR" id="E71200">
    <property type="entry name" value="E71200"/>
</dbReference>
<dbReference type="Gene3D" id="3.40.50.80">
    <property type="entry name" value="Nucleotide-binding domain of ferredoxin-NADP reductase (FNR) module"/>
    <property type="match status" value="1"/>
</dbReference>
<dbReference type="SUPFAM" id="SSF63380">
    <property type="entry name" value="Riboflavin synthase domain-like"/>
    <property type="match status" value="1"/>
</dbReference>
<feature type="binding site" evidence="1">
    <location>
        <position position="254"/>
    </location>
    <ligand>
        <name>[2Fe-2S] cluster</name>
        <dbReference type="ChEBI" id="CHEBI:190135"/>
    </ligand>
</feature>
<dbReference type="InterPro" id="IPR012165">
    <property type="entry name" value="Cyt_c3_hydrogenase_gsu"/>
</dbReference>
<dbReference type="GO" id="GO:0006221">
    <property type="term" value="P:pyrimidine nucleotide biosynthetic process"/>
    <property type="evidence" value="ECO:0007669"/>
    <property type="project" value="InterPro"/>
</dbReference>
<dbReference type="PANTHER" id="PTHR43513:SF3">
    <property type="entry name" value="DIHYDROOROTATE DEHYDROGENASE B (NAD(+)), ELECTRON TRANSFER SUBUNIT-RELATED"/>
    <property type="match status" value="1"/>
</dbReference>
<dbReference type="eggNOG" id="arCOG02199">
    <property type="taxonomic scope" value="Archaea"/>
</dbReference>
<proteinExistence type="predicted"/>
<evidence type="ECO:0000259" key="2">
    <source>
        <dbReference type="PROSITE" id="PS51384"/>
    </source>
</evidence>
<feature type="domain" description="FAD-binding FR-type" evidence="2">
    <location>
        <begin position="6"/>
        <end position="105"/>
    </location>
</feature>
<dbReference type="EnsemblBacteria" id="BAA30996">
    <property type="protein sequence ID" value="BAA30996"/>
    <property type="gene ID" value="BAA30996"/>
</dbReference>
<feature type="binding site" evidence="1">
    <location>
        <position position="242"/>
    </location>
    <ligand>
        <name>[2Fe-2S] cluster</name>
        <dbReference type="ChEBI" id="CHEBI:190135"/>
    </ligand>
</feature>
<dbReference type="Pfam" id="PF10418">
    <property type="entry name" value="DHODB_Fe-S_bind"/>
    <property type="match status" value="1"/>
</dbReference>
<dbReference type="PANTHER" id="PTHR43513">
    <property type="entry name" value="DIHYDROOROTATE DEHYDROGENASE B (NAD(+)), ELECTRON TRANSFER SUBUNIT"/>
    <property type="match status" value="1"/>
</dbReference>
<accession>O59546</accession>
<dbReference type="PIRSF" id="PIRSF006816">
    <property type="entry name" value="Cyc3_hyd_g"/>
    <property type="match status" value="1"/>
</dbReference>
<gene>
    <name evidence="3" type="ordered locus">PH1874</name>
</gene>
<dbReference type="InterPro" id="IPR017927">
    <property type="entry name" value="FAD-bd_FR_type"/>
</dbReference>
<dbReference type="Gene3D" id="2.40.30.10">
    <property type="entry name" value="Translation factors"/>
    <property type="match status" value="1"/>
</dbReference>
<organism evidence="3 4">
    <name type="scientific">Pyrococcus horikoshii (strain ATCC 700860 / DSM 12428 / JCM 9974 / NBRC 100139 / OT-3)</name>
    <dbReference type="NCBI Taxonomy" id="70601"/>
    <lineage>
        <taxon>Archaea</taxon>
        <taxon>Methanobacteriati</taxon>
        <taxon>Methanobacteriota</taxon>
        <taxon>Thermococci</taxon>
        <taxon>Thermococcales</taxon>
        <taxon>Thermococcaceae</taxon>
        <taxon>Pyrococcus</taxon>
    </lineage>
</organism>
<keyword evidence="1" id="KW-0001">2Fe-2S</keyword>
<reference evidence="3 4" key="1">
    <citation type="journal article" date="1998" name="DNA Res.">
        <title>Complete sequence and gene organization of the genome of a hyper-thermophilic archaebacterium, Pyrococcus horikoshii OT3.</title>
        <authorList>
            <person name="Kawarabayasi Y."/>
            <person name="Sawada M."/>
            <person name="Horikawa H."/>
            <person name="Haikawa Y."/>
            <person name="Hino Y."/>
            <person name="Yamamoto S."/>
            <person name="Sekine M."/>
            <person name="Baba S."/>
            <person name="Kosugi H."/>
            <person name="Hosoyama A."/>
            <person name="Nagai Y."/>
            <person name="Sakai M."/>
            <person name="Ogura K."/>
            <person name="Otuka R."/>
            <person name="Nakazawa H."/>
            <person name="Takamiya M."/>
            <person name="Ohfuku Y."/>
            <person name="Funahashi T."/>
            <person name="Tanaka T."/>
            <person name="Kudoh Y."/>
            <person name="Yamazaki J."/>
            <person name="Kushida N."/>
            <person name="Oguchi A."/>
            <person name="Aoki K."/>
            <person name="Nakamura Y."/>
            <person name="Robb T.F."/>
            <person name="Horikoshi K."/>
            <person name="Masuchi Y."/>
            <person name="Shizuya H."/>
            <person name="Kikuchi H."/>
        </authorList>
    </citation>
    <scope>NUCLEOTIDE SEQUENCE [LARGE SCALE GENOMIC DNA]</scope>
    <source>
        <strain evidence="4">ATCC 700860 / DSM 12428 / JCM 9974 / NBRC 100139 / OT-3</strain>
    </source>
</reference>
<dbReference type="NCBIfam" id="NF004862">
    <property type="entry name" value="PRK06222.1"/>
    <property type="match status" value="1"/>
</dbReference>
<feature type="binding site" evidence="1">
    <location>
        <position position="239"/>
    </location>
    <ligand>
        <name>[2Fe-2S] cluster</name>
        <dbReference type="ChEBI" id="CHEBI:190135"/>
    </ligand>
</feature>
<dbReference type="InterPro" id="IPR017938">
    <property type="entry name" value="Riboflavin_synthase-like_b-brl"/>
</dbReference>
<evidence type="ECO:0000256" key="1">
    <source>
        <dbReference type="PIRSR" id="PIRSR006816-2"/>
    </source>
</evidence>
<dbReference type="EMBL" id="BA000001">
    <property type="protein sequence ID" value="BAA30996.1"/>
    <property type="molecule type" value="Genomic_DNA"/>
</dbReference>
<dbReference type="AlphaFoldDB" id="O59546"/>
<dbReference type="PROSITE" id="PS51384">
    <property type="entry name" value="FAD_FR"/>
    <property type="match status" value="1"/>
</dbReference>
<dbReference type="KEGG" id="pho:PH1874"/>
<dbReference type="DNASU" id="1442718"/>
<dbReference type="GO" id="GO:0050660">
    <property type="term" value="F:flavin adenine dinucleotide binding"/>
    <property type="evidence" value="ECO:0007669"/>
    <property type="project" value="InterPro"/>
</dbReference>
<dbReference type="InterPro" id="IPR050353">
    <property type="entry name" value="PyrK_electron_transfer"/>
</dbReference>
<dbReference type="InterPro" id="IPR019480">
    <property type="entry name" value="Dihydroorotate_DH_Fe-S-bd"/>
</dbReference>
<protein>
    <recommendedName>
        <fullName evidence="2">FAD-binding FR-type domain-containing protein</fullName>
    </recommendedName>
</protein>
<dbReference type="InterPro" id="IPR039261">
    <property type="entry name" value="FNR_nucleotide-bd"/>
</dbReference>
<keyword evidence="1" id="KW-0479">Metal-binding</keyword>
<keyword evidence="1" id="KW-0408">Iron</keyword>
<keyword evidence="4" id="KW-1185">Reference proteome</keyword>
<evidence type="ECO:0000313" key="3">
    <source>
        <dbReference type="EMBL" id="BAA30996.1"/>
    </source>
</evidence>
<sequence>MFTNSGVFIMYKILEKKEIAMRNTWYKIYAPHVAKKVQPGQFVIVRAFPNGERIPLTPIMWDREEGWIVLVAFTKGKTTMKMAMELKEGDEILNVAGPLGNPAPMEKFGKILAIGAYVGIAEVYPIAKAWQEIGNDVTTLHVTFEPMVILKDYFEKAVSRHIVEPVKIDQEKSFQENTKNVTKALTAKVKELLDNENWDLVFMVGPPGDQKAVFEVVKKYGIPMKVDLHPIMVDGTGMCGACRVTVGGEVKFACVDGPEFDAYLVDWDELIHRVGFYSKLEKLALEKYMEELKAKGVI</sequence>